<keyword evidence="5" id="KW-1185">Reference proteome</keyword>
<evidence type="ECO:0000259" key="2">
    <source>
        <dbReference type="Pfam" id="PF07179"/>
    </source>
</evidence>
<evidence type="ECO:0000313" key="4">
    <source>
        <dbReference type="EMBL" id="EHL11639.1"/>
    </source>
</evidence>
<dbReference type="RefSeq" id="WP_009536792.1">
    <property type="nucleotide sequence ID" value="NZ_JH414504.1"/>
</dbReference>
<evidence type="ECO:0008006" key="6">
    <source>
        <dbReference type="Google" id="ProtNLM"/>
    </source>
</evidence>
<organism evidence="4 5">
    <name type="scientific">Oribacterium asaccharolyticum ACB7</name>
    <dbReference type="NCBI Taxonomy" id="796944"/>
    <lineage>
        <taxon>Bacteria</taxon>
        <taxon>Bacillati</taxon>
        <taxon>Bacillota</taxon>
        <taxon>Clostridia</taxon>
        <taxon>Lachnospirales</taxon>
        <taxon>Lachnospiraceae</taxon>
        <taxon>Oribacterium</taxon>
    </lineage>
</organism>
<dbReference type="PATRIC" id="fig|796944.3.peg.1705"/>
<sequence length="434" mass="49551">MLEGLKKFFARKDEAKSENQRNSGNGVDSEKHSNDNVEQQENHDRAERTRFTLMAESYATVEGDCFSVEGQLFGNAKEGEKAYALHRDGTISHLTIMKIEESTTFAEQVKKEEQEEQEETPETQGARRVKLFFSRKDILSPDWKYAVITDIPYQIEANVHQAVENPYLLGLSRVFFERQGEGEFLNLFFRELVRSHYLVAIETDGSLPMGEKDGSVTLKAGMKLTIPHVTMDRGESALPVFTDWFALGAMDQQMGAMNQQMEAGWKRETMIAGFPQIVSMLTKGEGFVINPYGPQLFYVSPTLIHNLMSSPGYQSEFGEAKVQSVEVKKDTEVLLGYPEENEEVEALHRRLISFAKTHSEIAMLDMLLKRDESGTTSYLIIVDMPEEHCHECFKEIYESCRDILHRVPYMDFVTLQRGDFAKGARTEEPLYVRE</sequence>
<comment type="caution">
    <text evidence="4">The sequence shown here is derived from an EMBL/GenBank/DDBJ whole genome shotgun (WGS) entry which is preliminary data.</text>
</comment>
<dbReference type="Pfam" id="PF14581">
    <property type="entry name" value="SseB_C"/>
    <property type="match status" value="1"/>
</dbReference>
<dbReference type="InterPro" id="IPR027945">
    <property type="entry name" value="SseB_C"/>
</dbReference>
<gene>
    <name evidence="4" type="ORF">HMPREF9624_00972</name>
</gene>
<evidence type="ECO:0000259" key="3">
    <source>
        <dbReference type="Pfam" id="PF14581"/>
    </source>
</evidence>
<feature type="region of interest" description="Disordered" evidence="1">
    <location>
        <begin position="9"/>
        <end position="47"/>
    </location>
</feature>
<dbReference type="AlphaFoldDB" id="G9WVN8"/>
<dbReference type="EMBL" id="AFZD01000017">
    <property type="protein sequence ID" value="EHL11639.1"/>
    <property type="molecule type" value="Genomic_DNA"/>
</dbReference>
<proteinExistence type="predicted"/>
<name>G9WVN8_9FIRM</name>
<evidence type="ECO:0000313" key="5">
    <source>
        <dbReference type="Proteomes" id="UP000003527"/>
    </source>
</evidence>
<protein>
    <recommendedName>
        <fullName evidence="6">SseB protein N-terminal domain-containing protein</fullName>
    </recommendedName>
</protein>
<dbReference type="InterPro" id="IPR009839">
    <property type="entry name" value="SseB_N"/>
</dbReference>
<dbReference type="HOGENOM" id="CLU_696058_0_0_9"/>
<accession>G9WVN8</accession>
<feature type="compositionally biased region" description="Basic and acidic residues" evidence="1">
    <location>
        <begin position="28"/>
        <end position="47"/>
    </location>
</feature>
<feature type="domain" description="SseB protein N-terminal" evidence="2">
    <location>
        <begin position="183"/>
        <end position="305"/>
    </location>
</feature>
<reference evidence="4 5" key="1">
    <citation type="submission" date="2011-08" db="EMBL/GenBank/DDBJ databases">
        <title>The Genome Sequence of Oribacterium sp. ACB7.</title>
        <authorList>
            <consortium name="The Broad Institute Genome Sequencing Platform"/>
            <person name="Earl A."/>
            <person name="Ward D."/>
            <person name="Feldgarden M."/>
            <person name="Gevers D."/>
            <person name="Sizova M."/>
            <person name="Hazen A."/>
            <person name="Epstein S."/>
            <person name="Young S.K."/>
            <person name="Zeng Q."/>
            <person name="Gargeya S."/>
            <person name="Fitzgerald M."/>
            <person name="Haas B."/>
            <person name="Abouelleil A."/>
            <person name="Alvarado L."/>
            <person name="Arachchi H.M."/>
            <person name="Berlin A."/>
            <person name="Brown A."/>
            <person name="Chapman S.B."/>
            <person name="Chen Z."/>
            <person name="Dunbar C."/>
            <person name="Freedman E."/>
            <person name="Gearin G."/>
            <person name="Gellesch M."/>
            <person name="Goldberg J."/>
            <person name="Griggs A."/>
            <person name="Gujja S."/>
            <person name="Heiman D."/>
            <person name="Howarth C."/>
            <person name="Larson L."/>
            <person name="Lui A."/>
            <person name="MacDonald P.J.P."/>
            <person name="Montmayeur A."/>
            <person name="Murphy C."/>
            <person name="Neiman D."/>
            <person name="Pearson M."/>
            <person name="Priest M."/>
            <person name="Roberts A."/>
            <person name="Saif S."/>
            <person name="Shea T."/>
            <person name="Shenoy N."/>
            <person name="Sisk P."/>
            <person name="Stolte C."/>
            <person name="Sykes S."/>
            <person name="Wortman J."/>
            <person name="Nusbaum C."/>
            <person name="Birren B."/>
        </authorList>
    </citation>
    <scope>NUCLEOTIDE SEQUENCE [LARGE SCALE GENOMIC DNA]</scope>
    <source>
        <strain evidence="4 5">ACB7</strain>
    </source>
</reference>
<evidence type="ECO:0000256" key="1">
    <source>
        <dbReference type="SAM" id="MobiDB-lite"/>
    </source>
</evidence>
<dbReference type="Proteomes" id="UP000003527">
    <property type="component" value="Unassembled WGS sequence"/>
</dbReference>
<feature type="domain" description="SseB protein C-terminal" evidence="3">
    <location>
        <begin position="327"/>
        <end position="433"/>
    </location>
</feature>
<dbReference type="Pfam" id="PF07179">
    <property type="entry name" value="SseB"/>
    <property type="match status" value="1"/>
</dbReference>
<feature type="compositionally biased region" description="Basic and acidic residues" evidence="1">
    <location>
        <begin position="9"/>
        <end position="19"/>
    </location>
</feature>